<dbReference type="InterPro" id="IPR036388">
    <property type="entry name" value="WH-like_DNA-bd_sf"/>
</dbReference>
<evidence type="ECO:0000256" key="1">
    <source>
        <dbReference type="SAM" id="MobiDB-lite"/>
    </source>
</evidence>
<feature type="compositionally biased region" description="Low complexity" evidence="1">
    <location>
        <begin position="1098"/>
        <end position="1120"/>
    </location>
</feature>
<feature type="region of interest" description="Disordered" evidence="1">
    <location>
        <begin position="190"/>
        <end position="311"/>
    </location>
</feature>
<sequence length="2033" mass="207384">MAAELDDRWQFSLTRPENDLEWQKVVHKDLLSGDDRTFTGLQFANWLVKVRHCRTIAEATKLGELLRQRDVLFHVAFKARFVATDSHRYILRADRPYDEEQPYHFAQFGPLALPPSYILCRTSSYVMGQVFASEGTIVHSSRYLVLDRSARALHVYTSSTSGATRRSMLLVGAGTVFTITTLTAERRMKAAAQAASREKPAAAAPSSGNLLVVPEMGRDAPGRQGPKPVDSLALYDMGAVASDSGSDTGDDEVGRGRLAASPDARHSLRRDHAVAALAGDSGGTGGTPAGAAAAGSGADLHDPSGSDTEGDADLSIVIQATNPDYRRVYFATSRRRRRVWLRELRRTAMDQDPKARFSHCQLRLHGLGMRSGGGSSQRRPASRRAGAPSDRAAQRAHNSSAHAAAGHAAGATATDDDADADDAAEDDDAFSTARSLRAPIVGLRRMMSPFVSATPAQRSAQAAAVAPPRRAGRADASAPGSGLDGFLSSRRVGGSASPRRRSSMVVDTNPIRAPMSRTADRQRRRAKREARLRESRSRELGDATSARSLRGGTSSPLFAGDGSVMGIGDAAGVRRGGAVRSEAGWGRYAGSPAPSPRIVGVAFGADDSAFELMQSPSGRADGRAHLLRHSASVALSSGDESGSASEASGREGAGAGEGRDITSRASRRRPNVRAGSRERRDIGLLHSAAASGATADADAAAAAAAAGGWRPHGGIAAPVGVAAPLSGSGSRSGPGTATGSVRDGTVAGAAAASSGGRGGRLGSADEDAGFLVGSQPDQTRALPTMVGTQLGPAPPSPHALPPGALGAGAVGDGFHLGARPGGQDMAQRAIAGRVGMPIGRSTAWGRGAAGASSSPPFHPHSLPSMRGLVTAPAAGSPSALGPAASFRTPPPSPLGRKASHSGASGFAGSTLRPPTGPLRPSASPVLTRAASVHSGLLRPAGSPLTTAPHTAAVPAATMQTAAAGDLRLRALEQWLDDAGLSRLYFGSFRALLNATGSWAVLSPLTHATLDVVGVTVPEHRASLARTPLPPAAAALARDPGANRHALLDLLGWLPQAPTMDLAAFDPDFETVAAGPRSHARSGRREADSGQGATGPRDGSAARASVAEAAGAPGGSASETAPDLAARQTAALDVPACAGPPSPGPRAPRGSFDGTSLSRSTLTLDTRGGPAHALTASATADTAAPAPPAMPATTRPRGNTTGWAGPPTTRHAGEVPLSVDLPRRAEAPVGEPLGSAAGTGSTSDRLLGLIRAEGSPASLEDVDFAVTPVPSSMLDPASPSRRVPSSGLAAALSRAGPERTVSTGAASQRCVGPLRADRPAAPAAGERRVLQDKTGGSASLSASPSAPDSLSTASRGGGDGLPSGRRAGRKGRAEPTGQAASDDGEAGRAPLGDDETAAEADAASLCASGDNPWFEGLVLAGEGAYPDQRTPPLVQPAVLSEGTDSSARQLQLSTLGGNFAKARRALFGFNVGQAVAAYVNAAIGAGPGIQAAMRAMPRRPRGVDEASQLAAQSDLRRGLRRSAAVRAWRNDGADMHRTPLEPGFGSVEDSEDDLLAAENLGRWGEIAARDGGSPSMPDAAADALGTGRTWGSRAGAMAGYGSSGVTPGVASSGVSPASAAAATDSSPWPDASEDRTVWGGVDFSPDPHRSSHMRRLSSSGYAESSSWRPPAGDHVTSPSACSTVSNESSDGGSSTPSLAVTKGRRGSRADLLLAGDDQVFGVLPGEAVRFSAPPLDFGPQPRGQGSSALVREASALLAASGAAAITLGLEAESADSLGGRAPALRAAAAEAPPIVLACIMAALGALALELGTLEMASLLQIVTSELVALYGPIGAPVMLLWQPSPYEISAAVEQDVSQSATRLGALAANVPDGWSRNIADWSACTAYVQWLLRGGVILPEDAGGVDEDPALQAAINNADAMQVYLANRDAALDRDGVDFEACARRALEELIESAARGPLVLPGRDCMKGIDTTDRQFNSAATLLKLDPLLSASIVPFMWFLLAVAKNQQSVGEGAQVRALLESAVCCVGGSTGL</sequence>
<feature type="compositionally biased region" description="Basic and acidic residues" evidence="1">
    <location>
        <begin position="529"/>
        <end position="541"/>
    </location>
</feature>
<feature type="region of interest" description="Disordered" evidence="1">
    <location>
        <begin position="1605"/>
        <end position="1701"/>
    </location>
</feature>
<feature type="compositionally biased region" description="Low complexity" evidence="1">
    <location>
        <begin position="900"/>
        <end position="909"/>
    </location>
</feature>
<feature type="region of interest" description="Disordered" evidence="1">
    <location>
        <begin position="364"/>
        <end position="430"/>
    </location>
</feature>
<feature type="region of interest" description="Disordered" evidence="1">
    <location>
        <begin position="1072"/>
        <end position="1213"/>
    </location>
</feature>
<comment type="caution">
    <text evidence="3">The sequence shown here is derived from an EMBL/GenBank/DDBJ whole genome shotgun (WGS) entry which is preliminary data.</text>
</comment>
<feature type="compositionally biased region" description="Low complexity" evidence="1">
    <location>
        <begin position="376"/>
        <end position="391"/>
    </location>
</feature>
<dbReference type="Proteomes" id="UP000323011">
    <property type="component" value="Unassembled WGS sequence"/>
</dbReference>
<feature type="region of interest" description="Disordered" evidence="1">
    <location>
        <begin position="461"/>
        <end position="557"/>
    </location>
</feature>
<dbReference type="EMBL" id="VLTN01000004">
    <property type="protein sequence ID" value="KAA0156237.1"/>
    <property type="molecule type" value="Genomic_DNA"/>
</dbReference>
<dbReference type="GO" id="GO:0035556">
    <property type="term" value="P:intracellular signal transduction"/>
    <property type="evidence" value="ECO:0007669"/>
    <property type="project" value="InterPro"/>
</dbReference>
<organism evidence="3 4">
    <name type="scientific">Cafeteria roenbergensis</name>
    <name type="common">Marine flagellate</name>
    <dbReference type="NCBI Taxonomy" id="33653"/>
    <lineage>
        <taxon>Eukaryota</taxon>
        <taxon>Sar</taxon>
        <taxon>Stramenopiles</taxon>
        <taxon>Bigyra</taxon>
        <taxon>Opalozoa</taxon>
        <taxon>Bicosoecida</taxon>
        <taxon>Cafeteriaceae</taxon>
        <taxon>Cafeteria</taxon>
    </lineage>
</organism>
<feature type="compositionally biased region" description="Low complexity" evidence="1">
    <location>
        <begin position="636"/>
        <end position="647"/>
    </location>
</feature>
<name>A0A5A8CUY3_CAFRO</name>
<evidence type="ECO:0000313" key="3">
    <source>
        <dbReference type="EMBL" id="KAA0156237.1"/>
    </source>
</evidence>
<feature type="compositionally biased region" description="Basic and acidic residues" evidence="1">
    <location>
        <begin position="263"/>
        <end position="273"/>
    </location>
</feature>
<feature type="compositionally biased region" description="Low complexity" evidence="1">
    <location>
        <begin position="289"/>
        <end position="298"/>
    </location>
</feature>
<feature type="region of interest" description="Disordered" evidence="1">
    <location>
        <begin position="1271"/>
        <end position="1401"/>
    </location>
</feature>
<dbReference type="Gene3D" id="1.10.10.10">
    <property type="entry name" value="Winged helix-like DNA-binding domain superfamily/Winged helix DNA-binding domain"/>
    <property type="match status" value="1"/>
</dbReference>
<feature type="compositionally biased region" description="Low complexity" evidence="1">
    <location>
        <begin position="871"/>
        <end position="885"/>
    </location>
</feature>
<feature type="compositionally biased region" description="Low complexity" evidence="1">
    <location>
        <begin position="845"/>
        <end position="854"/>
    </location>
</feature>
<proteinExistence type="predicted"/>
<feature type="domain" description="DEP" evidence="2">
    <location>
        <begin position="16"/>
        <end position="107"/>
    </location>
</feature>
<evidence type="ECO:0000313" key="4">
    <source>
        <dbReference type="Proteomes" id="UP000323011"/>
    </source>
</evidence>
<protein>
    <recommendedName>
        <fullName evidence="2">DEP domain-containing protein</fullName>
    </recommendedName>
</protein>
<feature type="compositionally biased region" description="Low complexity" evidence="1">
    <location>
        <begin position="1146"/>
        <end position="1183"/>
    </location>
</feature>
<reference evidence="3 4" key="1">
    <citation type="submission" date="2019-07" db="EMBL/GenBank/DDBJ databases">
        <title>Genomes of Cafeteria roenbergensis.</title>
        <authorList>
            <person name="Fischer M.G."/>
            <person name="Hackl T."/>
            <person name="Roman M."/>
        </authorList>
    </citation>
    <scope>NUCLEOTIDE SEQUENCE [LARGE SCALE GENOMIC DNA]</scope>
    <source>
        <strain evidence="3 4">BVI</strain>
    </source>
</reference>
<feature type="compositionally biased region" description="Acidic residues" evidence="1">
    <location>
        <begin position="414"/>
        <end position="429"/>
    </location>
</feature>
<feature type="region of interest" description="Disordered" evidence="1">
    <location>
        <begin position="845"/>
        <end position="925"/>
    </location>
</feature>
<accession>A0A5A8CUY3</accession>
<feature type="compositionally biased region" description="Polar residues" evidence="1">
    <location>
        <begin position="1675"/>
        <end position="1697"/>
    </location>
</feature>
<feature type="compositionally biased region" description="Low complexity" evidence="1">
    <location>
        <begin position="461"/>
        <end position="481"/>
    </location>
</feature>
<dbReference type="InterPro" id="IPR000591">
    <property type="entry name" value="DEP_dom"/>
</dbReference>
<feature type="compositionally biased region" description="Low complexity" evidence="1">
    <location>
        <begin position="1606"/>
        <end position="1629"/>
    </location>
</feature>
<gene>
    <name evidence="3" type="ORF">FNF29_01027</name>
</gene>
<feature type="compositionally biased region" description="Low complexity" evidence="1">
    <location>
        <begin position="1284"/>
        <end position="1294"/>
    </location>
</feature>
<feature type="region of interest" description="Disordered" evidence="1">
    <location>
        <begin position="634"/>
        <end position="680"/>
    </location>
</feature>
<dbReference type="SUPFAM" id="SSF46785">
    <property type="entry name" value="Winged helix' DNA-binding domain"/>
    <property type="match status" value="1"/>
</dbReference>
<feature type="compositionally biased region" description="Low complexity" evidence="1">
    <location>
        <begin position="1333"/>
        <end position="1353"/>
    </location>
</feature>
<feature type="compositionally biased region" description="Low complexity" evidence="1">
    <location>
        <begin position="190"/>
        <end position="207"/>
    </location>
</feature>
<dbReference type="PROSITE" id="PS50186">
    <property type="entry name" value="DEP"/>
    <property type="match status" value="1"/>
</dbReference>
<dbReference type="CDD" id="cd04371">
    <property type="entry name" value="DEP"/>
    <property type="match status" value="1"/>
</dbReference>
<feature type="region of interest" description="Disordered" evidence="1">
    <location>
        <begin position="749"/>
        <end position="806"/>
    </location>
</feature>
<dbReference type="InterPro" id="IPR036390">
    <property type="entry name" value="WH_DNA-bd_sf"/>
</dbReference>
<evidence type="ECO:0000259" key="2">
    <source>
        <dbReference type="PROSITE" id="PS50186"/>
    </source>
</evidence>
<feature type="compositionally biased region" description="Polar residues" evidence="1">
    <location>
        <begin position="545"/>
        <end position="556"/>
    </location>
</feature>
<keyword evidence="4" id="KW-1185">Reference proteome</keyword>
<feature type="compositionally biased region" description="Low complexity" evidence="1">
    <location>
        <begin position="401"/>
        <end position="413"/>
    </location>
</feature>